<dbReference type="AlphaFoldDB" id="A0A7W3MSS1"/>
<dbReference type="InterPro" id="IPR007278">
    <property type="entry name" value="DUF397"/>
</dbReference>
<comment type="caution">
    <text evidence="2">The sequence shown here is derived from an EMBL/GenBank/DDBJ whole genome shotgun (WGS) entry which is preliminary data.</text>
</comment>
<sequence>MAEVGWRISTRCANGNCVAVAALPGGRVAMRDTKRGAHGPLTVLPADVWRTFVERVKNGEYDPAAASA</sequence>
<proteinExistence type="predicted"/>
<reference evidence="2 3" key="1">
    <citation type="submission" date="2020-08" db="EMBL/GenBank/DDBJ databases">
        <title>Sequencing the genomes of 1000 actinobacteria strains.</title>
        <authorList>
            <person name="Klenk H.-P."/>
        </authorList>
    </citation>
    <scope>NUCLEOTIDE SEQUENCE [LARGE SCALE GENOMIC DNA]</scope>
    <source>
        <strain evidence="2 3">DSM 45823</strain>
    </source>
</reference>
<dbReference type="Proteomes" id="UP000539313">
    <property type="component" value="Unassembled WGS sequence"/>
</dbReference>
<dbReference type="RefSeq" id="WP_182703643.1">
    <property type="nucleotide sequence ID" value="NZ_JACJII010000001.1"/>
</dbReference>
<feature type="domain" description="DUF397" evidence="1">
    <location>
        <begin position="5"/>
        <end position="57"/>
    </location>
</feature>
<evidence type="ECO:0000313" key="3">
    <source>
        <dbReference type="Proteomes" id="UP000539313"/>
    </source>
</evidence>
<keyword evidence="3" id="KW-1185">Reference proteome</keyword>
<evidence type="ECO:0000313" key="2">
    <source>
        <dbReference type="EMBL" id="MBA9001251.1"/>
    </source>
</evidence>
<accession>A0A7W3MSS1</accession>
<evidence type="ECO:0000259" key="1">
    <source>
        <dbReference type="Pfam" id="PF04149"/>
    </source>
</evidence>
<dbReference type="Pfam" id="PF04149">
    <property type="entry name" value="DUF397"/>
    <property type="match status" value="1"/>
</dbReference>
<dbReference type="EMBL" id="JACJII010000001">
    <property type="protein sequence ID" value="MBA9001251.1"/>
    <property type="molecule type" value="Genomic_DNA"/>
</dbReference>
<protein>
    <recommendedName>
        <fullName evidence="1">DUF397 domain-containing protein</fullName>
    </recommendedName>
</protein>
<organism evidence="2 3">
    <name type="scientific">Thermomonospora cellulosilytica</name>
    <dbReference type="NCBI Taxonomy" id="1411118"/>
    <lineage>
        <taxon>Bacteria</taxon>
        <taxon>Bacillati</taxon>
        <taxon>Actinomycetota</taxon>
        <taxon>Actinomycetes</taxon>
        <taxon>Streptosporangiales</taxon>
        <taxon>Thermomonosporaceae</taxon>
        <taxon>Thermomonospora</taxon>
    </lineage>
</organism>
<name>A0A7W3MSS1_9ACTN</name>
<gene>
    <name evidence="2" type="ORF">HNR21_000133</name>
</gene>